<accession>A0A0B2B756</accession>
<keyword evidence="2" id="KW-1185">Reference proteome</keyword>
<gene>
    <name evidence="1" type="ORF">CLV56_1867</name>
</gene>
<dbReference type="InterPro" id="IPR006439">
    <property type="entry name" value="HAD-SF_hydro_IA"/>
</dbReference>
<dbReference type="Pfam" id="PF13419">
    <property type="entry name" value="HAD_2"/>
    <property type="match status" value="1"/>
</dbReference>
<evidence type="ECO:0000313" key="2">
    <source>
        <dbReference type="Proteomes" id="UP000230842"/>
    </source>
</evidence>
<proteinExistence type="predicted"/>
<sequence>MTAPSRARAAVLFDVDGTLIDSNYLHVSAWHTAFAQHGMAVDDWRTHRAIGMDGERLLDTLVPDADEDARRAVKEAHAAEYAARAGELRAFTGARDLLSRCQEIGLAVVLATSAPPDELERARSVLDCDDLVDAVTSADDVDEAKPEPGIVEVALERAGIPAERAVLVGDAMWDGHAAVRAGVTFVAVRSGGVGTDELRDAGAVEVVDDVASLADGLTTSAVGALARRP</sequence>
<dbReference type="Gene3D" id="1.10.150.240">
    <property type="entry name" value="Putative phosphatase, domain 2"/>
    <property type="match status" value="1"/>
</dbReference>
<dbReference type="SUPFAM" id="SSF56784">
    <property type="entry name" value="HAD-like"/>
    <property type="match status" value="1"/>
</dbReference>
<dbReference type="SFLD" id="SFLDG01135">
    <property type="entry name" value="C1.5.6:_HAD__Beta-PGM__Phospha"/>
    <property type="match status" value="1"/>
</dbReference>
<dbReference type="GO" id="GO:0008967">
    <property type="term" value="F:phosphoglycolate phosphatase activity"/>
    <property type="evidence" value="ECO:0007669"/>
    <property type="project" value="TreeGrafter"/>
</dbReference>
<dbReference type="AlphaFoldDB" id="A0A0B2B756"/>
<name>A0A0B2B756_9ACTN</name>
<dbReference type="OrthoDB" id="9793014at2"/>
<protein>
    <submittedName>
        <fullName evidence="1">Phosphoglycolate phosphatase-like HAD superfamily hydrolase</fullName>
    </submittedName>
</protein>
<dbReference type="SFLD" id="SFLDS00003">
    <property type="entry name" value="Haloacid_Dehalogenase"/>
    <property type="match status" value="1"/>
</dbReference>
<dbReference type="PANTHER" id="PTHR43434:SF16">
    <property type="entry name" value="BLL8046 PROTEIN"/>
    <property type="match status" value="1"/>
</dbReference>
<dbReference type="InterPro" id="IPR023214">
    <property type="entry name" value="HAD_sf"/>
</dbReference>
<dbReference type="InterPro" id="IPR036412">
    <property type="entry name" value="HAD-like_sf"/>
</dbReference>
<keyword evidence="1" id="KW-0378">Hydrolase</keyword>
<dbReference type="GO" id="GO:0006281">
    <property type="term" value="P:DNA repair"/>
    <property type="evidence" value="ECO:0007669"/>
    <property type="project" value="TreeGrafter"/>
</dbReference>
<dbReference type="Proteomes" id="UP000230842">
    <property type="component" value="Unassembled WGS sequence"/>
</dbReference>
<dbReference type="EMBL" id="PGEZ01000001">
    <property type="protein sequence ID" value="PJJ57631.1"/>
    <property type="molecule type" value="Genomic_DNA"/>
</dbReference>
<dbReference type="RefSeq" id="WP_039363217.1">
    <property type="nucleotide sequence ID" value="NZ_PGEZ01000001.1"/>
</dbReference>
<reference evidence="1 2" key="1">
    <citation type="submission" date="2017-11" db="EMBL/GenBank/DDBJ databases">
        <title>Genomic Encyclopedia of Archaeal and Bacterial Type Strains, Phase II (KMG-II): From Individual Species to Whole Genera.</title>
        <authorList>
            <person name="Goeker M."/>
        </authorList>
    </citation>
    <scope>NUCLEOTIDE SEQUENCE [LARGE SCALE GENOMIC DNA]</scope>
    <source>
        <strain evidence="1 2">DSM 27763</strain>
    </source>
</reference>
<comment type="caution">
    <text evidence="1">The sequence shown here is derived from an EMBL/GenBank/DDBJ whole genome shotgun (WGS) entry which is preliminary data.</text>
</comment>
<dbReference type="SFLD" id="SFLDG01129">
    <property type="entry name" value="C1.5:_HAD__Beta-PGM__Phosphata"/>
    <property type="match status" value="1"/>
</dbReference>
<dbReference type="PRINTS" id="PR00413">
    <property type="entry name" value="HADHALOGNASE"/>
</dbReference>
<dbReference type="GO" id="GO:0005829">
    <property type="term" value="C:cytosol"/>
    <property type="evidence" value="ECO:0007669"/>
    <property type="project" value="TreeGrafter"/>
</dbReference>
<dbReference type="InterPro" id="IPR041492">
    <property type="entry name" value="HAD_2"/>
</dbReference>
<dbReference type="InterPro" id="IPR050155">
    <property type="entry name" value="HAD-like_hydrolase_sf"/>
</dbReference>
<dbReference type="InterPro" id="IPR023198">
    <property type="entry name" value="PGP-like_dom2"/>
</dbReference>
<dbReference type="PANTHER" id="PTHR43434">
    <property type="entry name" value="PHOSPHOGLYCOLATE PHOSPHATASE"/>
    <property type="match status" value="1"/>
</dbReference>
<dbReference type="Gene3D" id="3.40.50.1000">
    <property type="entry name" value="HAD superfamily/HAD-like"/>
    <property type="match status" value="1"/>
</dbReference>
<evidence type="ECO:0000313" key="1">
    <source>
        <dbReference type="EMBL" id="PJJ57631.1"/>
    </source>
</evidence>
<organism evidence="1 2">
    <name type="scientific">Mumia flava</name>
    <dbReference type="NCBI Taxonomy" id="1348852"/>
    <lineage>
        <taxon>Bacteria</taxon>
        <taxon>Bacillati</taxon>
        <taxon>Actinomycetota</taxon>
        <taxon>Actinomycetes</taxon>
        <taxon>Propionibacteriales</taxon>
        <taxon>Nocardioidaceae</taxon>
        <taxon>Mumia</taxon>
    </lineage>
</organism>